<dbReference type="Pfam" id="PF18614">
    <property type="entry name" value="RNase_II_C_S1"/>
    <property type="match status" value="1"/>
</dbReference>
<dbReference type="PANTHER" id="PTHR23355">
    <property type="entry name" value="RIBONUCLEASE"/>
    <property type="match status" value="1"/>
</dbReference>
<dbReference type="InterPro" id="IPR040596">
    <property type="entry name" value="RNase_II_C_S1"/>
</dbReference>
<dbReference type="GO" id="GO:0006402">
    <property type="term" value="P:mRNA catabolic process"/>
    <property type="evidence" value="ECO:0007669"/>
    <property type="project" value="TreeGrafter"/>
</dbReference>
<name>A0A495XYF1_9MICO</name>
<dbReference type="InterPro" id="IPR001900">
    <property type="entry name" value="RNase_II/R"/>
</dbReference>
<dbReference type="OrthoDB" id="5800376at2"/>
<dbReference type="GO" id="GO:0005829">
    <property type="term" value="C:cytosol"/>
    <property type="evidence" value="ECO:0007669"/>
    <property type="project" value="TreeGrafter"/>
</dbReference>
<dbReference type="EMBL" id="RBXT01000001">
    <property type="protein sequence ID" value="RKT77726.1"/>
    <property type="molecule type" value="Genomic_DNA"/>
</dbReference>
<accession>A0A495XYF1</accession>
<evidence type="ECO:0000313" key="3">
    <source>
        <dbReference type="Proteomes" id="UP000278440"/>
    </source>
</evidence>
<dbReference type="Proteomes" id="UP000278440">
    <property type="component" value="Unassembled WGS sequence"/>
</dbReference>
<feature type="domain" description="RNB" evidence="1">
    <location>
        <begin position="57"/>
        <end position="376"/>
    </location>
</feature>
<sequence length="479" mass="51427">MAQRRVVLLPNATENELTAALVARFEAVREQFGVVVPFPADVVAEAEVAAGTAELPDRDETALPFITIDPPGSMDLDQAMHLQRGENGGYRVRYAIADVPAFVRPGGAVDTEARTRGQTVYCPDVRAQLHPSELSEGAASLLPDQVRPAFVWDIALDEAGESTSATVYRAMVRSVHRYDYDEVQHLVDDGVADEVLLLLREIGQKRVEAERRRGGASLPMPEQVVSGDGDAGFSVSFRPVVDSEDWNAQISLLTGIAAAEMMIEGRVGILRTMPPPEKDAVRRFRRQATAAGVPWPEGQPYGEFLRTLDRTNPRHLALIHEATSLFRGATYTPFDGEVPEQREHAAVASVYAHVTAPLRRLVDRFGLVVCESLASGSPVPQWVRDALPTLPEIMASSDRVANGVGRACTDAVEVAELVGIVGRTVDGVVVDESEKGVSVQLTELGIVAKATGTADAGSTVRVRVDAADVAAGTATLTLV</sequence>
<dbReference type="PANTHER" id="PTHR23355:SF9">
    <property type="entry name" value="DIS3-LIKE EXONUCLEASE 2"/>
    <property type="match status" value="1"/>
</dbReference>
<dbReference type="SUPFAM" id="SSF50249">
    <property type="entry name" value="Nucleic acid-binding proteins"/>
    <property type="match status" value="1"/>
</dbReference>
<evidence type="ECO:0000259" key="1">
    <source>
        <dbReference type="SMART" id="SM00955"/>
    </source>
</evidence>
<dbReference type="Pfam" id="PF00773">
    <property type="entry name" value="RNB"/>
    <property type="match status" value="1"/>
</dbReference>
<proteinExistence type="predicted"/>
<dbReference type="SMART" id="SM00955">
    <property type="entry name" value="RNB"/>
    <property type="match status" value="1"/>
</dbReference>
<gene>
    <name evidence="2" type="ORF">DFJ68_1153</name>
</gene>
<dbReference type="GO" id="GO:0003723">
    <property type="term" value="F:RNA binding"/>
    <property type="evidence" value="ECO:0007669"/>
    <property type="project" value="InterPro"/>
</dbReference>
<dbReference type="InterPro" id="IPR012340">
    <property type="entry name" value="NA-bd_OB-fold"/>
</dbReference>
<dbReference type="RefSeq" id="WP_121031773.1">
    <property type="nucleotide sequence ID" value="NZ_RBXT01000001.1"/>
</dbReference>
<organism evidence="2 3">
    <name type="scientific">Terracoccus luteus</name>
    <dbReference type="NCBI Taxonomy" id="53356"/>
    <lineage>
        <taxon>Bacteria</taxon>
        <taxon>Bacillati</taxon>
        <taxon>Actinomycetota</taxon>
        <taxon>Actinomycetes</taxon>
        <taxon>Micrococcales</taxon>
        <taxon>Intrasporangiaceae</taxon>
        <taxon>Terracoccus</taxon>
    </lineage>
</organism>
<dbReference type="GO" id="GO:0004540">
    <property type="term" value="F:RNA nuclease activity"/>
    <property type="evidence" value="ECO:0007669"/>
    <property type="project" value="InterPro"/>
</dbReference>
<protein>
    <submittedName>
        <fullName evidence="2">Exoribonuclease R</fullName>
    </submittedName>
</protein>
<comment type="caution">
    <text evidence="2">The sequence shown here is derived from an EMBL/GenBank/DDBJ whole genome shotgun (WGS) entry which is preliminary data.</text>
</comment>
<dbReference type="InterPro" id="IPR050180">
    <property type="entry name" value="RNR_Ribonuclease"/>
</dbReference>
<dbReference type="AlphaFoldDB" id="A0A495XYF1"/>
<keyword evidence="3" id="KW-1185">Reference proteome</keyword>
<evidence type="ECO:0000313" key="2">
    <source>
        <dbReference type="EMBL" id="RKT77726.1"/>
    </source>
</evidence>
<reference evidence="2 3" key="1">
    <citation type="submission" date="2018-10" db="EMBL/GenBank/DDBJ databases">
        <title>Sequencing the genomes of 1000 actinobacteria strains.</title>
        <authorList>
            <person name="Klenk H.-P."/>
        </authorList>
    </citation>
    <scope>NUCLEOTIDE SEQUENCE [LARGE SCALE GENOMIC DNA]</scope>
    <source>
        <strain evidence="2 3">DSM 44267</strain>
    </source>
</reference>